<dbReference type="InterPro" id="IPR042150">
    <property type="entry name" value="MmRce1-like"/>
</dbReference>
<feature type="transmembrane region" description="Helical" evidence="1">
    <location>
        <begin position="246"/>
        <end position="267"/>
    </location>
</feature>
<keyword evidence="1" id="KW-0812">Transmembrane</keyword>
<feature type="transmembrane region" description="Helical" evidence="1">
    <location>
        <begin position="12"/>
        <end position="30"/>
    </location>
</feature>
<dbReference type="GO" id="GO:0004175">
    <property type="term" value="F:endopeptidase activity"/>
    <property type="evidence" value="ECO:0007669"/>
    <property type="project" value="UniProtKB-ARBA"/>
</dbReference>
<dbReference type="InterPro" id="IPR003675">
    <property type="entry name" value="Rce1/LyrA-like_dom"/>
</dbReference>
<evidence type="ECO:0000256" key="1">
    <source>
        <dbReference type="SAM" id="Phobius"/>
    </source>
</evidence>
<accession>A0A2A7DAA8</accession>
<dbReference type="GO" id="GO:0006508">
    <property type="term" value="P:proteolysis"/>
    <property type="evidence" value="ECO:0007669"/>
    <property type="project" value="UniProtKB-KW"/>
</dbReference>
<dbReference type="RefSeq" id="WP_097841118.1">
    <property type="nucleotide sequence ID" value="NZ_NVLX01000012.1"/>
</dbReference>
<dbReference type="Proteomes" id="UP000220192">
    <property type="component" value="Unassembled WGS sequence"/>
</dbReference>
<feature type="transmembrane region" description="Helical" evidence="1">
    <location>
        <begin position="187"/>
        <end position="205"/>
    </location>
</feature>
<feature type="transmembrane region" description="Helical" evidence="1">
    <location>
        <begin position="42"/>
        <end position="62"/>
    </location>
</feature>
<feature type="transmembrane region" description="Helical" evidence="1">
    <location>
        <begin position="217"/>
        <end position="240"/>
    </location>
</feature>
<feature type="transmembrane region" description="Helical" evidence="1">
    <location>
        <begin position="154"/>
        <end position="175"/>
    </location>
</feature>
<dbReference type="AlphaFoldDB" id="A0A2A7DAA8"/>
<keyword evidence="3" id="KW-0482">Metalloprotease</keyword>
<gene>
    <name evidence="3" type="ORF">CON16_12875</name>
</gene>
<name>A0A2A7DAA8_BACAN</name>
<protein>
    <submittedName>
        <fullName evidence="3">CPBP family intramembrane metalloprotease</fullName>
    </submittedName>
</protein>
<feature type="transmembrane region" description="Helical" evidence="1">
    <location>
        <begin position="113"/>
        <end position="133"/>
    </location>
</feature>
<keyword evidence="3" id="KW-0645">Protease</keyword>
<keyword evidence="1" id="KW-0472">Membrane</keyword>
<keyword evidence="1" id="KW-1133">Transmembrane helix</keyword>
<organism evidence="3 4">
    <name type="scientific">Bacillus anthracis</name>
    <name type="common">anthrax bacterium</name>
    <dbReference type="NCBI Taxonomy" id="1392"/>
    <lineage>
        <taxon>Bacteria</taxon>
        <taxon>Bacillati</taxon>
        <taxon>Bacillota</taxon>
        <taxon>Bacilli</taxon>
        <taxon>Bacillales</taxon>
        <taxon>Bacillaceae</taxon>
        <taxon>Bacillus</taxon>
        <taxon>Bacillus cereus group</taxon>
    </lineage>
</organism>
<proteinExistence type="predicted"/>
<dbReference type="GO" id="GO:0008237">
    <property type="term" value="F:metallopeptidase activity"/>
    <property type="evidence" value="ECO:0007669"/>
    <property type="project" value="UniProtKB-KW"/>
</dbReference>
<dbReference type="Pfam" id="PF02517">
    <property type="entry name" value="Rce1-like"/>
    <property type="match status" value="1"/>
</dbReference>
<dbReference type="EMBL" id="NVLX01000012">
    <property type="protein sequence ID" value="PDZ16897.1"/>
    <property type="molecule type" value="Genomic_DNA"/>
</dbReference>
<feature type="domain" description="CAAX prenyl protease 2/Lysostaphin resistance protein A-like" evidence="2">
    <location>
        <begin position="119"/>
        <end position="226"/>
    </location>
</feature>
<evidence type="ECO:0000313" key="3">
    <source>
        <dbReference type="EMBL" id="PDZ16897.1"/>
    </source>
</evidence>
<dbReference type="GO" id="GO:0080120">
    <property type="term" value="P:CAAX-box protein maturation"/>
    <property type="evidence" value="ECO:0007669"/>
    <property type="project" value="UniProtKB-ARBA"/>
</dbReference>
<evidence type="ECO:0000313" key="4">
    <source>
        <dbReference type="Proteomes" id="UP000220192"/>
    </source>
</evidence>
<dbReference type="PANTHER" id="PTHR35797">
    <property type="entry name" value="PROTEASE-RELATED"/>
    <property type="match status" value="1"/>
</dbReference>
<keyword evidence="3" id="KW-0378">Hydrolase</keyword>
<reference evidence="3 4" key="1">
    <citation type="submission" date="2017-09" db="EMBL/GenBank/DDBJ databases">
        <title>Large-scale bioinformatics analysis of Bacillus genomes uncovers conserved roles of natural products in bacterial physiology.</title>
        <authorList>
            <consortium name="Agbiome Team Llc"/>
            <person name="Bleich R.M."/>
            <person name="Grubbs K.J."/>
            <person name="Santa Maria K.C."/>
            <person name="Allen S.E."/>
            <person name="Farag S."/>
            <person name="Shank E.A."/>
            <person name="Bowers A."/>
        </authorList>
    </citation>
    <scope>NUCLEOTIDE SEQUENCE [LARGE SCALE GENOMIC DNA]</scope>
    <source>
        <strain evidence="3 4">AFS095574</strain>
    </source>
</reference>
<evidence type="ECO:0000259" key="2">
    <source>
        <dbReference type="Pfam" id="PF02517"/>
    </source>
</evidence>
<comment type="caution">
    <text evidence="3">The sequence shown here is derived from an EMBL/GenBank/DDBJ whole genome shotgun (WGS) entry which is preliminary data.</text>
</comment>
<dbReference type="PANTHER" id="PTHR35797:SF1">
    <property type="entry name" value="PROTEASE"/>
    <property type="match status" value="1"/>
</dbReference>
<feature type="transmembrane region" description="Helical" evidence="1">
    <location>
        <begin position="82"/>
        <end position="107"/>
    </location>
</feature>
<sequence length="288" mass="32949">MTTTNRKHVKFHLIIFVLIGLASGWIGVFLDSLLTDQPEGNSLGMGLWLILPFFISILLRVLSRDWHDFGIKPNLKGSFKWYFVAILIYPFVTLITISLALFFGVVNISNFDMSSLCSLILMSTISNFIKNIFEEFSWRGYLTPKLIELKLNDWLIYLVSGLIWALWHAAYYIVFLPNEYFESISRLNMLLSGCILMVCWSIMYVEIYRLTKSVWPCVIMHAIEDAVPTVLVTIAGIITLTNSSDFWLNPISGVVATIIFLGIGIVLRSLRIKKERQLNTKDSQLFTV</sequence>